<protein>
    <submittedName>
        <fullName evidence="1">Uncharacterized protein</fullName>
    </submittedName>
</protein>
<dbReference type="PANTHER" id="PTHR33112:SF9">
    <property type="entry name" value="HETEROKARYON INCOMPATIBILITY DOMAIN-CONTAINING PROTEIN"/>
    <property type="match status" value="1"/>
</dbReference>
<dbReference type="EMBL" id="CALLCH030000008">
    <property type="protein sequence ID" value="CAI4213619.1"/>
    <property type="molecule type" value="Genomic_DNA"/>
</dbReference>
<evidence type="ECO:0000313" key="2">
    <source>
        <dbReference type="Proteomes" id="UP000838763"/>
    </source>
</evidence>
<accession>A0A9P1H0B2</accession>
<evidence type="ECO:0000313" key="1">
    <source>
        <dbReference type="EMBL" id="CAI4213619.1"/>
    </source>
</evidence>
<organism evidence="1 2">
    <name type="scientific">Parascedosporium putredinis</name>
    <dbReference type="NCBI Taxonomy" id="1442378"/>
    <lineage>
        <taxon>Eukaryota</taxon>
        <taxon>Fungi</taxon>
        <taxon>Dikarya</taxon>
        <taxon>Ascomycota</taxon>
        <taxon>Pezizomycotina</taxon>
        <taxon>Sordariomycetes</taxon>
        <taxon>Hypocreomycetidae</taxon>
        <taxon>Microascales</taxon>
        <taxon>Microascaceae</taxon>
        <taxon>Parascedosporium</taxon>
    </lineage>
</organism>
<name>A0A9P1H0B2_9PEZI</name>
<dbReference type="OrthoDB" id="3486565at2759"/>
<sequence>MDTLRHRAVLKCPVTIQGDFKPPASPAGMSHFDLWVKIIENYSCRSLTQATDTLPALSGLANEFCRATGDTYVAGLWKGTCFEDYVGLEPQVELAHQDPFGAVRGGTLTLRGPLLRLGTLESLNSAKSYPRLLAEVSPLIQDLVVNGYGAQAHDQQLSLFKLLKWRESSNKTERVCMLILLAVDEHRWRRVNLLVLKTKSLGD</sequence>
<proteinExistence type="predicted"/>
<reference evidence="1" key="1">
    <citation type="submission" date="2022-11" db="EMBL/GenBank/DDBJ databases">
        <authorList>
            <person name="Scott C."/>
            <person name="Bruce N."/>
        </authorList>
    </citation>
    <scope>NUCLEOTIDE SEQUENCE</scope>
</reference>
<gene>
    <name evidence="1" type="ORF">PPNO1_LOCUS3365</name>
</gene>
<comment type="caution">
    <text evidence="1">The sequence shown here is derived from an EMBL/GenBank/DDBJ whole genome shotgun (WGS) entry which is preliminary data.</text>
</comment>
<dbReference type="Proteomes" id="UP000838763">
    <property type="component" value="Unassembled WGS sequence"/>
</dbReference>
<dbReference type="AlphaFoldDB" id="A0A9P1H0B2"/>
<keyword evidence="2" id="KW-1185">Reference proteome</keyword>
<dbReference type="PANTHER" id="PTHR33112">
    <property type="entry name" value="DOMAIN PROTEIN, PUTATIVE-RELATED"/>
    <property type="match status" value="1"/>
</dbReference>